<keyword evidence="2" id="KW-1185">Reference proteome</keyword>
<accession>A0A914RIE5</accession>
<proteinExistence type="predicted"/>
<dbReference type="WBParaSite" id="PEQ_0000608501-mRNA-1">
    <property type="protein sequence ID" value="PEQ_0000608501-mRNA-1"/>
    <property type="gene ID" value="PEQ_0000608501"/>
</dbReference>
<reference evidence="3" key="1">
    <citation type="submission" date="2022-11" db="UniProtKB">
        <authorList>
            <consortium name="WormBaseParasite"/>
        </authorList>
    </citation>
    <scope>IDENTIFICATION</scope>
</reference>
<sequence length="126" mass="14486">GERVANCFHEFLFLTIKGVGKFFSREHDPIYKGEPSLDYIICVCSSNYCNNVTQPGFVELETPLSDDKILQLTEEQDREQLRDDDGTGKLIPKSSSHQQHSSSLFNALCFIFYCSYKLCHFNNITY</sequence>
<protein>
    <submittedName>
        <fullName evidence="3">Uncharacterized protein</fullName>
    </submittedName>
</protein>
<evidence type="ECO:0000313" key="3">
    <source>
        <dbReference type="WBParaSite" id="PEQ_0000608501-mRNA-1"/>
    </source>
</evidence>
<evidence type="ECO:0000256" key="1">
    <source>
        <dbReference type="SAM" id="MobiDB-lite"/>
    </source>
</evidence>
<dbReference type="AlphaFoldDB" id="A0A914RIE5"/>
<dbReference type="Proteomes" id="UP000887564">
    <property type="component" value="Unplaced"/>
</dbReference>
<feature type="compositionally biased region" description="Basic and acidic residues" evidence="1">
    <location>
        <begin position="78"/>
        <end position="87"/>
    </location>
</feature>
<feature type="region of interest" description="Disordered" evidence="1">
    <location>
        <begin position="75"/>
        <end position="97"/>
    </location>
</feature>
<evidence type="ECO:0000313" key="2">
    <source>
        <dbReference type="Proteomes" id="UP000887564"/>
    </source>
</evidence>
<name>A0A914RIE5_PAREQ</name>
<organism evidence="2 3">
    <name type="scientific">Parascaris equorum</name>
    <name type="common">Equine roundworm</name>
    <dbReference type="NCBI Taxonomy" id="6256"/>
    <lineage>
        <taxon>Eukaryota</taxon>
        <taxon>Metazoa</taxon>
        <taxon>Ecdysozoa</taxon>
        <taxon>Nematoda</taxon>
        <taxon>Chromadorea</taxon>
        <taxon>Rhabditida</taxon>
        <taxon>Spirurina</taxon>
        <taxon>Ascaridomorpha</taxon>
        <taxon>Ascaridoidea</taxon>
        <taxon>Ascarididae</taxon>
        <taxon>Parascaris</taxon>
    </lineage>
</organism>